<evidence type="ECO:0000256" key="1">
    <source>
        <dbReference type="SAM" id="MobiDB-lite"/>
    </source>
</evidence>
<name>A0A7S0KII0_9CHLO</name>
<protein>
    <submittedName>
        <fullName evidence="2">Uncharacterized protein</fullName>
    </submittedName>
</protein>
<feature type="region of interest" description="Disordered" evidence="1">
    <location>
        <begin position="15"/>
        <end position="60"/>
    </location>
</feature>
<feature type="compositionally biased region" description="Pro residues" evidence="1">
    <location>
        <begin position="45"/>
        <end position="57"/>
    </location>
</feature>
<reference evidence="2" key="1">
    <citation type="submission" date="2021-01" db="EMBL/GenBank/DDBJ databases">
        <authorList>
            <person name="Corre E."/>
            <person name="Pelletier E."/>
            <person name="Niang G."/>
            <person name="Scheremetjew M."/>
            <person name="Finn R."/>
            <person name="Kale V."/>
            <person name="Holt S."/>
            <person name="Cochrane G."/>
            <person name="Meng A."/>
            <person name="Brown T."/>
            <person name="Cohen L."/>
        </authorList>
    </citation>
    <scope>NUCLEOTIDE SEQUENCE</scope>
    <source>
        <strain evidence="2">Clade-D-RCC2572</strain>
    </source>
</reference>
<accession>A0A7S0KII0</accession>
<evidence type="ECO:0000313" key="2">
    <source>
        <dbReference type="EMBL" id="CAD8581370.1"/>
    </source>
</evidence>
<feature type="region of interest" description="Disordered" evidence="1">
    <location>
        <begin position="199"/>
        <end position="218"/>
    </location>
</feature>
<dbReference type="AlphaFoldDB" id="A0A7S0KII0"/>
<sequence length="238" mass="25338">MVEEARRRAAALLAGAVVNQPPAGLDDGAARDGDGDGDAGRTVWVPPPPSLSSPAPPAWRAQPQWRDASEIQLEGDDVGASTSSAWRVGDAYASAASRDAENHRARAMVSVGCIPELVRRANSGVLGVYAPIEPRATAPDVRPRAYIEARFARFERDLSGYDAGTSARKIMETYILPRPNAPSLAATNTPAAANAEPIQSGYDAAARPGLGSRITDDSRAGDEYAKFRAHRSYRSRTR</sequence>
<proteinExistence type="predicted"/>
<organism evidence="2">
    <name type="scientific">Ostreococcus mediterraneus</name>
    <dbReference type="NCBI Taxonomy" id="1486918"/>
    <lineage>
        <taxon>Eukaryota</taxon>
        <taxon>Viridiplantae</taxon>
        <taxon>Chlorophyta</taxon>
        <taxon>Mamiellophyceae</taxon>
        <taxon>Mamiellales</taxon>
        <taxon>Bathycoccaceae</taxon>
        <taxon>Ostreococcus</taxon>
    </lineage>
</organism>
<dbReference type="EMBL" id="HBEW01003943">
    <property type="protein sequence ID" value="CAD8581370.1"/>
    <property type="molecule type" value="Transcribed_RNA"/>
</dbReference>
<gene>
    <name evidence="2" type="ORF">OMED0929_LOCUS3302</name>
</gene>